<dbReference type="PANTHER" id="PTHR45266">
    <property type="entry name" value="OXALOACETATE DECARBOXYLASE ALPHA CHAIN"/>
    <property type="match status" value="1"/>
</dbReference>
<comment type="function">
    <text evidence="8">This protein is a component of the acetyl coenzyme A carboxylase complex; first, biotin carboxylase catalyzes the carboxylation of the carrier protein and then the transcarboxylase transfers the carboxyl group to form malonyl-CoA.</text>
</comment>
<sequence>MNIDEPTLDALSKLLDKYHLSELTYQTGDQKITLKKEAPAVSAPAPHAAPPVRAPHLEASGTTIDAPTVGVFYTAKSPQDPPFVSVGDTVKVGQVVGVIEAMKAFTDVVADVEGTVAAVLVNNEEGVEYGQPLIQIK</sequence>
<dbReference type="InterPro" id="IPR001882">
    <property type="entry name" value="Biotin_BS"/>
</dbReference>
<evidence type="ECO:0000256" key="6">
    <source>
        <dbReference type="ARBA" id="ARBA00023160"/>
    </source>
</evidence>
<dbReference type="GeneID" id="83715995"/>
<evidence type="ECO:0000256" key="2">
    <source>
        <dbReference type="ARBA" id="ARBA00017562"/>
    </source>
</evidence>
<dbReference type="InterPro" id="IPR000089">
    <property type="entry name" value="Biotin_lipoyl"/>
</dbReference>
<evidence type="ECO:0000256" key="7">
    <source>
        <dbReference type="ARBA" id="ARBA00023267"/>
    </source>
</evidence>
<dbReference type="AlphaFoldDB" id="A0A1L7GW05"/>
<evidence type="ECO:0000256" key="3">
    <source>
        <dbReference type="ARBA" id="ARBA00022516"/>
    </source>
</evidence>
<dbReference type="InterPro" id="IPR050709">
    <property type="entry name" value="Biotin_Carboxyl_Carrier/Decarb"/>
</dbReference>
<proteinExistence type="predicted"/>
<accession>A0A1L7GW05</accession>
<protein>
    <recommendedName>
        <fullName evidence="2 8">Biotin carboxyl carrier protein of acetyl-CoA carboxylase</fullName>
    </recommendedName>
</protein>
<gene>
    <name evidence="9" type="ORF">BUW47_06550</name>
</gene>
<evidence type="ECO:0000256" key="1">
    <source>
        <dbReference type="ARBA" id="ARBA00005194"/>
    </source>
</evidence>
<dbReference type="EMBL" id="CP019030">
    <property type="protein sequence ID" value="APU46103.1"/>
    <property type="molecule type" value="Genomic_DNA"/>
</dbReference>
<dbReference type="GO" id="GO:0006633">
    <property type="term" value="P:fatty acid biosynthetic process"/>
    <property type="evidence" value="ECO:0007669"/>
    <property type="project" value="UniProtKB-UniPathway"/>
</dbReference>
<dbReference type="PROSITE" id="PS50968">
    <property type="entry name" value="BIOTINYL_LIPOYL"/>
    <property type="match status" value="1"/>
</dbReference>
<keyword evidence="3 8" id="KW-0444">Lipid biosynthesis</keyword>
<keyword evidence="6 8" id="KW-0275">Fatty acid biosynthesis</keyword>
<comment type="pathway">
    <text evidence="1 8">Lipid metabolism; fatty acid biosynthesis.</text>
</comment>
<keyword evidence="7 8" id="KW-0092">Biotin</keyword>
<dbReference type="InterPro" id="IPR011053">
    <property type="entry name" value="Single_hybrid_motif"/>
</dbReference>
<organism evidence="9 10">
    <name type="scientific">Limosilactobacillus fermentum</name>
    <name type="common">Lactobacillus fermentum</name>
    <dbReference type="NCBI Taxonomy" id="1613"/>
    <lineage>
        <taxon>Bacteria</taxon>
        <taxon>Bacillati</taxon>
        <taxon>Bacillota</taxon>
        <taxon>Bacilli</taxon>
        <taxon>Lactobacillales</taxon>
        <taxon>Lactobacillaceae</taxon>
        <taxon>Limosilactobacillus</taxon>
    </lineage>
</organism>
<evidence type="ECO:0000256" key="5">
    <source>
        <dbReference type="ARBA" id="ARBA00023098"/>
    </source>
</evidence>
<dbReference type="UniPathway" id="UPA00094"/>
<dbReference type="GO" id="GO:0009317">
    <property type="term" value="C:acetyl-CoA carboxylase complex"/>
    <property type="evidence" value="ECO:0007669"/>
    <property type="project" value="InterPro"/>
</dbReference>
<keyword evidence="4 8" id="KW-0276">Fatty acid metabolism</keyword>
<dbReference type="SUPFAM" id="SSF51230">
    <property type="entry name" value="Single hybrid motif"/>
    <property type="match status" value="1"/>
</dbReference>
<evidence type="ECO:0000313" key="9">
    <source>
        <dbReference type="EMBL" id="APU46103.1"/>
    </source>
</evidence>
<dbReference type="OrthoDB" id="9811735at2"/>
<name>A0A1L7GW05_LIMFE</name>
<dbReference type="Gene3D" id="2.40.50.100">
    <property type="match status" value="1"/>
</dbReference>
<dbReference type="InterPro" id="IPR001249">
    <property type="entry name" value="AcCoA_biotinCC"/>
</dbReference>
<dbReference type="Proteomes" id="UP000185427">
    <property type="component" value="Chromosome"/>
</dbReference>
<dbReference type="CDD" id="cd06850">
    <property type="entry name" value="biotinyl_domain"/>
    <property type="match status" value="1"/>
</dbReference>
<dbReference type="PANTHER" id="PTHR45266:SF3">
    <property type="entry name" value="OXALOACETATE DECARBOXYLASE ALPHA CHAIN"/>
    <property type="match status" value="1"/>
</dbReference>
<dbReference type="Pfam" id="PF00364">
    <property type="entry name" value="Biotin_lipoyl"/>
    <property type="match status" value="1"/>
</dbReference>
<dbReference type="PRINTS" id="PR01071">
    <property type="entry name" value="ACOABIOTINCC"/>
</dbReference>
<dbReference type="GO" id="GO:0003989">
    <property type="term" value="F:acetyl-CoA carboxylase activity"/>
    <property type="evidence" value="ECO:0007669"/>
    <property type="project" value="InterPro"/>
</dbReference>
<dbReference type="PROSITE" id="PS00188">
    <property type="entry name" value="BIOTIN"/>
    <property type="match status" value="1"/>
</dbReference>
<evidence type="ECO:0000313" key="10">
    <source>
        <dbReference type="Proteomes" id="UP000185427"/>
    </source>
</evidence>
<evidence type="ECO:0000256" key="8">
    <source>
        <dbReference type="RuleBase" id="RU364072"/>
    </source>
</evidence>
<dbReference type="RefSeq" id="WP_012391658.1">
    <property type="nucleotide sequence ID" value="NZ_BJLV01000047.1"/>
</dbReference>
<reference evidence="9 10" key="1">
    <citation type="submission" date="2016-12" db="EMBL/GenBank/DDBJ databases">
        <title>Complete Genome Sequence of Lactobacillus fermentum Strain SNUV175, a Probiotic for Treatment of Bacterial Vaginosis.</title>
        <authorList>
            <person name="Lee S."/>
            <person name="You H.J."/>
            <person name="Kwon B."/>
            <person name="Ko G."/>
        </authorList>
    </citation>
    <scope>NUCLEOTIDE SEQUENCE [LARGE SCALE GENOMIC DNA]</scope>
    <source>
        <strain evidence="9 10">SNUV175</strain>
    </source>
</reference>
<evidence type="ECO:0000256" key="4">
    <source>
        <dbReference type="ARBA" id="ARBA00022832"/>
    </source>
</evidence>
<keyword evidence="5 8" id="KW-0443">Lipid metabolism</keyword>